<dbReference type="EMBL" id="NXIF01000036">
    <property type="protein sequence ID" value="PKI80409.1"/>
    <property type="molecule type" value="Genomic_DNA"/>
</dbReference>
<dbReference type="Proteomes" id="UP000233248">
    <property type="component" value="Unassembled WGS sequence"/>
</dbReference>
<evidence type="ECO:0008006" key="3">
    <source>
        <dbReference type="Google" id="ProtNLM"/>
    </source>
</evidence>
<dbReference type="KEGG" id="ahs:AHALO_1348"/>
<protein>
    <recommendedName>
        <fullName evidence="3">TonB C-terminal domain-containing protein</fullName>
    </recommendedName>
</protein>
<gene>
    <name evidence="1" type="ORF">CP960_09705</name>
</gene>
<proteinExistence type="predicted"/>
<name>A0A2N1J1G7_9BACT</name>
<dbReference type="AlphaFoldDB" id="A0A2N1J1G7"/>
<comment type="caution">
    <text evidence="1">The sequence shown here is derived from an EMBL/GenBank/DDBJ whole genome shotgun (WGS) entry which is preliminary data.</text>
</comment>
<dbReference type="RefSeq" id="WP_101185216.1">
    <property type="nucleotide sequence ID" value="NZ_CP031218.1"/>
</dbReference>
<evidence type="ECO:0000313" key="1">
    <source>
        <dbReference type="EMBL" id="PKI80409.1"/>
    </source>
</evidence>
<accession>A0A2N1J1G7</accession>
<evidence type="ECO:0000313" key="2">
    <source>
        <dbReference type="Proteomes" id="UP000233248"/>
    </source>
</evidence>
<reference evidence="1 2" key="1">
    <citation type="submission" date="2017-09" db="EMBL/GenBank/DDBJ databases">
        <title>Genomics of the genus Arcobacter.</title>
        <authorList>
            <person name="Perez-Cataluna A."/>
            <person name="Figueras M.J."/>
            <person name="Salas-Masso N."/>
        </authorList>
    </citation>
    <scope>NUCLEOTIDE SEQUENCE [LARGE SCALE GENOMIC DNA]</scope>
    <source>
        <strain evidence="1 2">DSM 18005</strain>
    </source>
</reference>
<organism evidence="1 2">
    <name type="scientific">Malaciobacter halophilus</name>
    <dbReference type="NCBI Taxonomy" id="197482"/>
    <lineage>
        <taxon>Bacteria</taxon>
        <taxon>Pseudomonadati</taxon>
        <taxon>Campylobacterota</taxon>
        <taxon>Epsilonproteobacteria</taxon>
        <taxon>Campylobacterales</taxon>
        <taxon>Arcobacteraceae</taxon>
        <taxon>Malaciobacter</taxon>
    </lineage>
</organism>
<sequence length="188" mass="22295">MKKILTISLLISNSLLLSQSLENALLENDFKILEEKKEIKYYELELNKNAIYKSNSTSSQKINKITGSNIRNGNIKEVAGINKINNYFRKGLVNYNTSKREYENKREIWNDEERIIKYLDKKLFNKYKNKKLKYSYSFELDKKGNLKELNIIKKTGFMDLDENIKNAIILSLKEFNYPTKKTFHIIFK</sequence>
<keyword evidence="2" id="KW-1185">Reference proteome</keyword>